<evidence type="ECO:0000256" key="13">
    <source>
        <dbReference type="SAM" id="MobiDB-lite"/>
    </source>
</evidence>
<dbReference type="InterPro" id="IPR013986">
    <property type="entry name" value="DExx_box_DNA_helicase_dom_sf"/>
</dbReference>
<comment type="similarity">
    <text evidence="1">Belongs to the helicase family. UvrD subfamily.</text>
</comment>
<name>H7EMN1_9SPIR</name>
<dbReference type="InterPro" id="IPR027417">
    <property type="entry name" value="P-loop_NTPase"/>
</dbReference>
<keyword evidence="3 12" id="KW-0378">Hydrolase</keyword>
<dbReference type="GO" id="GO:0005524">
    <property type="term" value="F:ATP binding"/>
    <property type="evidence" value="ECO:0007669"/>
    <property type="project" value="UniProtKB-UniRule"/>
</dbReference>
<dbReference type="Gene3D" id="1.10.486.10">
    <property type="entry name" value="PCRA, domain 4"/>
    <property type="match status" value="1"/>
</dbReference>
<dbReference type="GO" id="GO:0000725">
    <property type="term" value="P:recombinational repair"/>
    <property type="evidence" value="ECO:0007669"/>
    <property type="project" value="TreeGrafter"/>
</dbReference>
<evidence type="ECO:0000256" key="1">
    <source>
        <dbReference type="ARBA" id="ARBA00009922"/>
    </source>
</evidence>
<comment type="catalytic activity">
    <reaction evidence="8">
        <text>Couples ATP hydrolysis with the unwinding of duplex DNA by translocating in the 3'-5' direction.</text>
        <dbReference type="EC" id="5.6.2.4"/>
    </reaction>
</comment>
<dbReference type="InterPro" id="IPR014017">
    <property type="entry name" value="DNA_helicase_UvrD-like_C"/>
</dbReference>
<reference evidence="16 17" key="1">
    <citation type="submission" date="2011-09" db="EMBL/GenBank/DDBJ databases">
        <title>The draft genome of Treponema saccharophilum DSM 2985.</title>
        <authorList>
            <consortium name="US DOE Joint Genome Institute (JGI-PGF)"/>
            <person name="Lucas S."/>
            <person name="Copeland A."/>
            <person name="Lapidus A."/>
            <person name="Glavina del Rio T."/>
            <person name="Dalin E."/>
            <person name="Tice H."/>
            <person name="Bruce D."/>
            <person name="Goodwin L."/>
            <person name="Pitluck S."/>
            <person name="Peters L."/>
            <person name="Kyrpides N."/>
            <person name="Mavromatis K."/>
            <person name="Ivanova N."/>
            <person name="Markowitz V."/>
            <person name="Cheng J.-F."/>
            <person name="Hugenholtz P."/>
            <person name="Woyke T."/>
            <person name="Wu D."/>
            <person name="Gronow S."/>
            <person name="Wellnitz S."/>
            <person name="Brambilla E."/>
            <person name="Klenk H.-P."/>
            <person name="Eisen J.A."/>
        </authorList>
    </citation>
    <scope>NUCLEOTIDE SEQUENCE [LARGE SCALE GENOMIC DNA]</scope>
    <source>
        <strain evidence="16 17">DSM 2985</strain>
    </source>
</reference>
<dbReference type="Proteomes" id="UP000003571">
    <property type="component" value="Unassembled WGS sequence"/>
</dbReference>
<dbReference type="eggNOG" id="COG0210">
    <property type="taxonomic scope" value="Bacteria"/>
</dbReference>
<evidence type="ECO:0000256" key="12">
    <source>
        <dbReference type="PROSITE-ProRule" id="PRU00560"/>
    </source>
</evidence>
<evidence type="ECO:0000256" key="5">
    <source>
        <dbReference type="ARBA" id="ARBA00022840"/>
    </source>
</evidence>
<evidence type="ECO:0000256" key="3">
    <source>
        <dbReference type="ARBA" id="ARBA00022801"/>
    </source>
</evidence>
<dbReference type="InterPro" id="IPR014016">
    <property type="entry name" value="UvrD-like_ATP-bd"/>
</dbReference>
<evidence type="ECO:0000256" key="9">
    <source>
        <dbReference type="ARBA" id="ARBA00034808"/>
    </source>
</evidence>
<dbReference type="PROSITE" id="PS51217">
    <property type="entry name" value="UVRD_HELICASE_CTER"/>
    <property type="match status" value="1"/>
</dbReference>
<feature type="domain" description="UvrD-like helicase ATP-binding" evidence="14">
    <location>
        <begin position="3"/>
        <end position="271"/>
    </location>
</feature>
<proteinExistence type="inferred from homology"/>
<dbReference type="AlphaFoldDB" id="H7EMN1"/>
<keyword evidence="2 12" id="KW-0547">Nucleotide-binding</keyword>
<evidence type="ECO:0000259" key="14">
    <source>
        <dbReference type="PROSITE" id="PS51198"/>
    </source>
</evidence>
<feature type="domain" description="UvrD-like helicase C-terminal" evidence="15">
    <location>
        <begin position="272"/>
        <end position="573"/>
    </location>
</feature>
<dbReference type="InterPro" id="IPR000212">
    <property type="entry name" value="DNA_helicase_UvrD/REP"/>
</dbReference>
<dbReference type="PANTHER" id="PTHR11070">
    <property type="entry name" value="UVRD / RECB / PCRA DNA HELICASE FAMILY MEMBER"/>
    <property type="match status" value="1"/>
</dbReference>
<accession>H7EMN1</accession>
<dbReference type="CDD" id="cd18807">
    <property type="entry name" value="SF1_C_UvrD"/>
    <property type="match status" value="1"/>
</dbReference>
<dbReference type="PROSITE" id="PS51198">
    <property type="entry name" value="UVRD_HELICASE_ATP_BIND"/>
    <property type="match status" value="1"/>
</dbReference>
<evidence type="ECO:0000256" key="8">
    <source>
        <dbReference type="ARBA" id="ARBA00034617"/>
    </source>
</evidence>
<keyword evidence="6" id="KW-0238">DNA-binding</keyword>
<dbReference type="GO" id="GO:0043138">
    <property type="term" value="F:3'-5' DNA helicase activity"/>
    <property type="evidence" value="ECO:0007669"/>
    <property type="project" value="UniProtKB-EC"/>
</dbReference>
<dbReference type="GO" id="GO:0016887">
    <property type="term" value="F:ATP hydrolysis activity"/>
    <property type="evidence" value="ECO:0007669"/>
    <property type="project" value="RHEA"/>
</dbReference>
<dbReference type="GO" id="GO:0033202">
    <property type="term" value="C:DNA helicase complex"/>
    <property type="evidence" value="ECO:0007669"/>
    <property type="project" value="TreeGrafter"/>
</dbReference>
<dbReference type="GO" id="GO:0003677">
    <property type="term" value="F:DNA binding"/>
    <property type="evidence" value="ECO:0007669"/>
    <property type="project" value="UniProtKB-KW"/>
</dbReference>
<sequence>MKNELNPEQYEAVMTTEGALLIIAGAGSGKTRVITFRIAHMLDKGIPQSAILALTFTNKAAKEMEERIKSMTGKKLQNLTVSTFHAFGVRVLRQDIDRLGWRQNFSIYDETDRNSLIKETARELRYSEESLDLYKIGALISDIKTGRKSWNEENSVYRDLYDGYEEGLRLFNAVDFDDLITLPIRLFREFPDVLARYKERYRYIMVDEFQDTSHQQYEFMRLLADKNVAVVGDDDQSIYSWRGADYQNIENFEKDFPNVREIKLEQNYRSTGTILEAANGVIQHNTNRKEKKLWSGNGEGKPIEVYYPENEAVEADFIIECIHSLAISEKRKYSDFCILMRANTQSRPIEEAFLADDIPYTMSGGTSFFQRKEIKDVISYLRVVSNHDDDVNLLRIINTPRRGIGRATLEKLNETARMNSCSLWDAIQSVIRPGGEDEPVQTDLFGNILDEIHSDDYSDDAIEGMKELTSLIEGGKPMLGGHNLSKKIKAFIDECRYFDYLVSETPKSPKAAQYKMMNIESLIRSVTKWENDPDNSDPTLYNYLNRITLLSRDDYEEEDTGKVNLMTIHASKGLEFPVVFIAGAEDDILPHARAVEEGGDAAVEEERRLFYVAITRARDKLYISSCRRRRKHSFAQRQDEAEQTAKPADDGDECKPSRFLDEIPKQLVEYHEPQKPVAPDEAQRILEDMIKKFRKPIVPGFAK</sequence>
<dbReference type="Gene3D" id="1.10.10.160">
    <property type="match status" value="1"/>
</dbReference>
<comment type="catalytic activity">
    <reaction evidence="11">
        <text>ATP + H2O = ADP + phosphate + H(+)</text>
        <dbReference type="Rhea" id="RHEA:13065"/>
        <dbReference type="ChEBI" id="CHEBI:15377"/>
        <dbReference type="ChEBI" id="CHEBI:15378"/>
        <dbReference type="ChEBI" id="CHEBI:30616"/>
        <dbReference type="ChEBI" id="CHEBI:43474"/>
        <dbReference type="ChEBI" id="CHEBI:456216"/>
        <dbReference type="EC" id="5.6.2.4"/>
    </reaction>
</comment>
<dbReference type="EMBL" id="AGRW01000051">
    <property type="protein sequence ID" value="EIC01316.1"/>
    <property type="molecule type" value="Genomic_DNA"/>
</dbReference>
<comment type="caution">
    <text evidence="16">The sequence shown here is derived from an EMBL/GenBank/DDBJ whole genome shotgun (WGS) entry which is preliminary data.</text>
</comment>
<feature type="region of interest" description="Disordered" evidence="13">
    <location>
        <begin position="633"/>
        <end position="657"/>
    </location>
</feature>
<evidence type="ECO:0000313" key="17">
    <source>
        <dbReference type="Proteomes" id="UP000003571"/>
    </source>
</evidence>
<protein>
    <recommendedName>
        <fullName evidence="9">DNA 3'-5' helicase</fullName>
        <ecNumber evidence="9">5.6.2.4</ecNumber>
    </recommendedName>
    <alternativeName>
        <fullName evidence="10">DNA 3'-5' helicase II</fullName>
    </alternativeName>
</protein>
<dbReference type="PATRIC" id="fig|907348.3.peg.2204"/>
<feature type="compositionally biased region" description="Basic and acidic residues" evidence="13">
    <location>
        <begin position="647"/>
        <end position="657"/>
    </location>
</feature>
<dbReference type="STRING" id="907348.TresaDRAFT_0453"/>
<feature type="binding site" evidence="12">
    <location>
        <begin position="24"/>
        <end position="31"/>
    </location>
    <ligand>
        <name>ATP</name>
        <dbReference type="ChEBI" id="CHEBI:30616"/>
    </ligand>
</feature>
<evidence type="ECO:0000256" key="10">
    <source>
        <dbReference type="ARBA" id="ARBA00034923"/>
    </source>
</evidence>
<keyword evidence="17" id="KW-1185">Reference proteome</keyword>
<evidence type="ECO:0000256" key="6">
    <source>
        <dbReference type="ARBA" id="ARBA00023125"/>
    </source>
</evidence>
<keyword evidence="7" id="KW-0413">Isomerase</keyword>
<organism evidence="16 17">
    <name type="scientific">Treponema saccharophilum DSM 2985</name>
    <dbReference type="NCBI Taxonomy" id="907348"/>
    <lineage>
        <taxon>Bacteria</taxon>
        <taxon>Pseudomonadati</taxon>
        <taxon>Spirochaetota</taxon>
        <taxon>Spirochaetia</taxon>
        <taxon>Spirochaetales</taxon>
        <taxon>Treponemataceae</taxon>
        <taxon>Treponema</taxon>
    </lineage>
</organism>
<keyword evidence="4 12" id="KW-0347">Helicase</keyword>
<gene>
    <name evidence="16" type="ORF">TresaDRAFT_0453</name>
</gene>
<evidence type="ECO:0000259" key="15">
    <source>
        <dbReference type="PROSITE" id="PS51217"/>
    </source>
</evidence>
<dbReference type="SUPFAM" id="SSF52540">
    <property type="entry name" value="P-loop containing nucleoside triphosphate hydrolases"/>
    <property type="match status" value="1"/>
</dbReference>
<dbReference type="Pfam" id="PF00580">
    <property type="entry name" value="UvrD-helicase"/>
    <property type="match status" value="1"/>
</dbReference>
<dbReference type="CDD" id="cd17932">
    <property type="entry name" value="DEXQc_UvrD"/>
    <property type="match status" value="1"/>
</dbReference>
<evidence type="ECO:0000256" key="4">
    <source>
        <dbReference type="ARBA" id="ARBA00022806"/>
    </source>
</evidence>
<keyword evidence="5 12" id="KW-0067">ATP-binding</keyword>
<evidence type="ECO:0000256" key="11">
    <source>
        <dbReference type="ARBA" id="ARBA00048988"/>
    </source>
</evidence>
<dbReference type="GO" id="GO:0005829">
    <property type="term" value="C:cytosol"/>
    <property type="evidence" value="ECO:0007669"/>
    <property type="project" value="TreeGrafter"/>
</dbReference>
<evidence type="ECO:0000256" key="7">
    <source>
        <dbReference type="ARBA" id="ARBA00023235"/>
    </source>
</evidence>
<evidence type="ECO:0000256" key="2">
    <source>
        <dbReference type="ARBA" id="ARBA00022741"/>
    </source>
</evidence>
<dbReference type="EC" id="5.6.2.4" evidence="9"/>
<dbReference type="PANTHER" id="PTHR11070:SF2">
    <property type="entry name" value="ATP-DEPENDENT DNA HELICASE SRS2"/>
    <property type="match status" value="1"/>
</dbReference>
<dbReference type="Pfam" id="PF13361">
    <property type="entry name" value="UvrD_C"/>
    <property type="match status" value="1"/>
</dbReference>
<evidence type="ECO:0000313" key="16">
    <source>
        <dbReference type="EMBL" id="EIC01316.1"/>
    </source>
</evidence>
<dbReference type="Gene3D" id="3.40.50.300">
    <property type="entry name" value="P-loop containing nucleotide triphosphate hydrolases"/>
    <property type="match status" value="2"/>
</dbReference>